<keyword evidence="2" id="KW-1185">Reference proteome</keyword>
<dbReference type="Proteomes" id="UP000025227">
    <property type="component" value="Unplaced"/>
</dbReference>
<accession>A0A7I4XV01</accession>
<feature type="signal peptide" evidence="1">
    <location>
        <begin position="1"/>
        <end position="16"/>
    </location>
</feature>
<evidence type="ECO:0000313" key="2">
    <source>
        <dbReference type="Proteomes" id="UP000025227"/>
    </source>
</evidence>
<sequence length="206" mass="22304">MFHLIIFMAVIATVHSQMIRQCTCKEVDQCKRLASGNIMRCADQCQRHIAALGASYQGTRNCLRSQEPLIGATIRCQSNQLAGSCARRPGGKVPKRYPETLKLAAYAEIESQLARSGIQRQARPFLAAGKKFSSCVMSCMDRGGGNCFKKLNCGLALPPDNVLVQQTKQCALRSGLNTPAVQQLCRCLAAAGARGLNSICGKIRIS</sequence>
<protein>
    <submittedName>
        <fullName evidence="3">Uncharacterized protein</fullName>
    </submittedName>
</protein>
<name>A0A7I4XV01_HAECO</name>
<feature type="chain" id="PRO_5029740308" evidence="1">
    <location>
        <begin position="17"/>
        <end position="206"/>
    </location>
</feature>
<dbReference type="WBParaSite" id="HCON_00014680-00001">
    <property type="protein sequence ID" value="HCON_00014680-00001"/>
    <property type="gene ID" value="HCON_00014680"/>
</dbReference>
<dbReference type="OrthoDB" id="5833681at2759"/>
<evidence type="ECO:0000256" key="1">
    <source>
        <dbReference type="SAM" id="SignalP"/>
    </source>
</evidence>
<reference evidence="3" key="1">
    <citation type="submission" date="2020-12" db="UniProtKB">
        <authorList>
            <consortium name="WormBaseParasite"/>
        </authorList>
    </citation>
    <scope>IDENTIFICATION</scope>
    <source>
        <strain evidence="3">MHco3</strain>
    </source>
</reference>
<evidence type="ECO:0000313" key="3">
    <source>
        <dbReference type="WBParaSite" id="HCON_00014680-00001"/>
    </source>
</evidence>
<organism evidence="2 3">
    <name type="scientific">Haemonchus contortus</name>
    <name type="common">Barber pole worm</name>
    <dbReference type="NCBI Taxonomy" id="6289"/>
    <lineage>
        <taxon>Eukaryota</taxon>
        <taxon>Metazoa</taxon>
        <taxon>Ecdysozoa</taxon>
        <taxon>Nematoda</taxon>
        <taxon>Chromadorea</taxon>
        <taxon>Rhabditida</taxon>
        <taxon>Rhabditina</taxon>
        <taxon>Rhabditomorpha</taxon>
        <taxon>Strongyloidea</taxon>
        <taxon>Trichostrongylidae</taxon>
        <taxon>Haemonchus</taxon>
    </lineage>
</organism>
<dbReference type="PANTHER" id="PTHR34401">
    <property type="entry name" value="PROTEIN CBG12388-RELATED"/>
    <property type="match status" value="1"/>
</dbReference>
<keyword evidence="1" id="KW-0732">Signal</keyword>
<dbReference type="PANTHER" id="PTHR34401:SF3">
    <property type="entry name" value="DB DOMAIN-CONTAINING PROTEIN"/>
    <property type="match status" value="1"/>
</dbReference>
<dbReference type="OMA" id="CIANAGM"/>
<dbReference type="AlphaFoldDB" id="A0A7I4XV01"/>
<proteinExistence type="predicted"/>